<dbReference type="SUPFAM" id="SSF56235">
    <property type="entry name" value="N-terminal nucleophile aminohydrolases (Ntn hydrolases)"/>
    <property type="match status" value="1"/>
</dbReference>
<dbReference type="RefSeq" id="WP_158520847.1">
    <property type="nucleotide sequence ID" value="NZ_CP017641.1"/>
</dbReference>
<feature type="binding site" evidence="6">
    <location>
        <begin position="478"/>
        <end position="479"/>
    </location>
    <ligand>
        <name>L-glutamate</name>
        <dbReference type="ChEBI" id="CHEBI:29985"/>
    </ligand>
</feature>
<keyword evidence="8" id="KW-0808">Transferase</keyword>
<evidence type="ECO:0000256" key="2">
    <source>
        <dbReference type="ARBA" id="ARBA00001089"/>
    </source>
</evidence>
<dbReference type="NCBIfam" id="TIGR00066">
    <property type="entry name" value="g_glut_trans"/>
    <property type="match status" value="1"/>
</dbReference>
<organism evidence="8 9">
    <name type="scientific">Fuerstiella marisgermanici</name>
    <dbReference type="NCBI Taxonomy" id="1891926"/>
    <lineage>
        <taxon>Bacteria</taxon>
        <taxon>Pseudomonadati</taxon>
        <taxon>Planctomycetota</taxon>
        <taxon>Planctomycetia</taxon>
        <taxon>Planctomycetales</taxon>
        <taxon>Planctomycetaceae</taxon>
        <taxon>Fuerstiella</taxon>
    </lineage>
</organism>
<evidence type="ECO:0000256" key="7">
    <source>
        <dbReference type="SAM" id="MobiDB-lite"/>
    </source>
</evidence>
<dbReference type="Gene3D" id="3.60.20.40">
    <property type="match status" value="1"/>
</dbReference>
<dbReference type="PRINTS" id="PR01210">
    <property type="entry name" value="GGTRANSPTASE"/>
</dbReference>
<gene>
    <name evidence="8" type="primary">ggt</name>
    <name evidence="8" type="ORF">Fuma_00886</name>
</gene>
<dbReference type="GO" id="GO:0036374">
    <property type="term" value="F:glutathione hydrolase activity"/>
    <property type="evidence" value="ECO:0007669"/>
    <property type="project" value="UniProtKB-EC"/>
</dbReference>
<feature type="region of interest" description="Disordered" evidence="7">
    <location>
        <begin position="564"/>
        <end position="594"/>
    </location>
</feature>
<dbReference type="STRING" id="1891926.Fuma_00886"/>
<proteinExistence type="inferred from homology"/>
<dbReference type="PROSITE" id="PS00462">
    <property type="entry name" value="G_GLU_TRANSPEPTIDASE"/>
    <property type="match status" value="1"/>
</dbReference>
<dbReference type="FunFam" id="3.60.20.40:FF:000001">
    <property type="entry name" value="Gamma-glutamyltranspeptidase 1"/>
    <property type="match status" value="1"/>
</dbReference>
<dbReference type="InterPro" id="IPR029055">
    <property type="entry name" value="Ntn_hydrolases_N"/>
</dbReference>
<feature type="active site" description="Nucleophile" evidence="5">
    <location>
        <position position="407"/>
    </location>
</feature>
<feature type="binding site" evidence="6">
    <location>
        <position position="449"/>
    </location>
    <ligand>
        <name>L-glutamate</name>
        <dbReference type="ChEBI" id="CHEBI:29985"/>
    </ligand>
</feature>
<dbReference type="PANTHER" id="PTHR11686">
    <property type="entry name" value="GAMMA GLUTAMYL TRANSPEPTIDASE"/>
    <property type="match status" value="1"/>
</dbReference>
<dbReference type="GO" id="GO:0005886">
    <property type="term" value="C:plasma membrane"/>
    <property type="evidence" value="ECO:0007669"/>
    <property type="project" value="TreeGrafter"/>
</dbReference>
<dbReference type="GO" id="GO:0006751">
    <property type="term" value="P:glutathione catabolic process"/>
    <property type="evidence" value="ECO:0007669"/>
    <property type="project" value="InterPro"/>
</dbReference>
<keyword evidence="9" id="KW-1185">Reference proteome</keyword>
<evidence type="ECO:0000256" key="4">
    <source>
        <dbReference type="ARBA" id="ARBA00047417"/>
    </source>
</evidence>
<dbReference type="InterPro" id="IPR043137">
    <property type="entry name" value="GGT_ssub_C"/>
</dbReference>
<comment type="catalytic activity">
    <reaction evidence="1">
        <text>an S-substituted glutathione + H2O = an S-substituted L-cysteinylglycine + L-glutamate</text>
        <dbReference type="Rhea" id="RHEA:59468"/>
        <dbReference type="ChEBI" id="CHEBI:15377"/>
        <dbReference type="ChEBI" id="CHEBI:29985"/>
        <dbReference type="ChEBI" id="CHEBI:90779"/>
        <dbReference type="ChEBI" id="CHEBI:143103"/>
        <dbReference type="EC" id="3.4.19.13"/>
    </reaction>
</comment>
<dbReference type="Pfam" id="PF01019">
    <property type="entry name" value="G_glu_transpept"/>
    <property type="match status" value="1"/>
</dbReference>
<feature type="binding site" evidence="6">
    <location>
        <position position="120"/>
    </location>
    <ligand>
        <name>L-glutamate</name>
        <dbReference type="ChEBI" id="CHEBI:29985"/>
    </ligand>
</feature>
<keyword evidence="8" id="KW-0012">Acyltransferase</keyword>
<evidence type="ECO:0000256" key="5">
    <source>
        <dbReference type="PIRSR" id="PIRSR600101-1"/>
    </source>
</evidence>
<feature type="compositionally biased region" description="Basic and acidic residues" evidence="7">
    <location>
        <begin position="577"/>
        <end position="587"/>
    </location>
</feature>
<comment type="similarity">
    <text evidence="3">Belongs to the gamma-glutamyltransferase family.</text>
</comment>
<evidence type="ECO:0000256" key="3">
    <source>
        <dbReference type="ARBA" id="ARBA00009381"/>
    </source>
</evidence>
<dbReference type="GO" id="GO:0103068">
    <property type="term" value="F:leukotriene C4 gamma-glutamyl transferase activity"/>
    <property type="evidence" value="ECO:0007669"/>
    <property type="project" value="UniProtKB-EC"/>
</dbReference>
<evidence type="ECO:0000256" key="6">
    <source>
        <dbReference type="PIRSR" id="PIRSR600101-2"/>
    </source>
</evidence>
<dbReference type="Proteomes" id="UP000187735">
    <property type="component" value="Chromosome"/>
</dbReference>
<dbReference type="Gene3D" id="1.10.246.130">
    <property type="match status" value="1"/>
</dbReference>
<protein>
    <submittedName>
        <fullName evidence="8">Gamma-glutamyltranspeptidase</fullName>
        <ecNumber evidence="8">2.3.2.2</ecNumber>
    </submittedName>
</protein>
<dbReference type="InterPro" id="IPR000101">
    <property type="entry name" value="GGT_peptidase"/>
</dbReference>
<dbReference type="OrthoDB" id="9781342at2"/>
<dbReference type="PANTHER" id="PTHR11686:SF9">
    <property type="entry name" value="RE13973P"/>
    <property type="match status" value="1"/>
</dbReference>
<feature type="binding site" evidence="6">
    <location>
        <begin position="425"/>
        <end position="427"/>
    </location>
    <ligand>
        <name>L-glutamate</name>
        <dbReference type="ChEBI" id="CHEBI:29985"/>
    </ligand>
</feature>
<dbReference type="EC" id="2.3.2.2" evidence="8"/>
<feature type="compositionally biased region" description="Low complexity" evidence="7">
    <location>
        <begin position="564"/>
        <end position="574"/>
    </location>
</feature>
<comment type="catalytic activity">
    <reaction evidence="4">
        <text>an N-terminal (5-L-glutamyl)-[peptide] + an alpha-amino acid = 5-L-glutamyl amino acid + an N-terminal L-alpha-aminoacyl-[peptide]</text>
        <dbReference type="Rhea" id="RHEA:23904"/>
        <dbReference type="Rhea" id="RHEA-COMP:9780"/>
        <dbReference type="Rhea" id="RHEA-COMP:9795"/>
        <dbReference type="ChEBI" id="CHEBI:77644"/>
        <dbReference type="ChEBI" id="CHEBI:78597"/>
        <dbReference type="ChEBI" id="CHEBI:78599"/>
        <dbReference type="ChEBI" id="CHEBI:78608"/>
        <dbReference type="EC" id="2.3.2.2"/>
    </reaction>
</comment>
<sequence length="594" mass="62464">MTRPLFSLRTSASSAVNPNGAQDFWRSPLQVLLLIATAIAPAANAQQSTTFQHGVVAADHPAASAAGAEILRKGGNVVDAAVATSFALSVVRPASCGIGGGGFMVIWNAEKQKAVALDYRERASAAASRNMFDDGAATDTTEAASVRGGKAVAIPGDVAGLCFAAKEYGTLPLATLLEPAIRLAKEGVPVDQHDLGVQSSSLKKFDIYDGYDTKFAALKKLYLNDGKRWKTGDVFDSPLETVLEKIAANGPSAFYEGDVAKAIVKVVTDSGGIITAEDLAGTKPVVREALQGKFHSSTVYSMPPVSSGGVALLQTMQSLEAWEQLSGRNLKSLQHNSANYVHVVAEAMKHAFADRAEFLGDTDFVDVPITRMLAPGYAKKIAQRIDVAKTQPAESYGRFFAASDAGTSHFSVIDAAGNAVACTETINLTFGSFVVEPQYGIVLNNQIDDFAARPGEPNAFGLMQSEANAIEPGKKPLSSMTPTIVVRDGKAVFASGASGGPRIITATIQATLNHLVFGMDPMAAASAPRFHHQWFPNKLLLESRIFTKLGDALKAKGHEISENSSLAANQSASLTKDGLKGGSDPRKHGVPAGF</sequence>
<reference evidence="8 9" key="1">
    <citation type="journal article" date="2016" name="Front. Microbiol.">
        <title>Fuerstia marisgermanicae gen. nov., sp. nov., an Unusual Member of the Phylum Planctomycetes from the German Wadden Sea.</title>
        <authorList>
            <person name="Kohn T."/>
            <person name="Heuer A."/>
            <person name="Jogler M."/>
            <person name="Vollmers J."/>
            <person name="Boedeker C."/>
            <person name="Bunk B."/>
            <person name="Rast P."/>
            <person name="Borchert D."/>
            <person name="Glockner I."/>
            <person name="Freese H.M."/>
            <person name="Klenk H.P."/>
            <person name="Overmann J."/>
            <person name="Kaster A.K."/>
            <person name="Rohde M."/>
            <person name="Wiegand S."/>
            <person name="Jogler C."/>
        </authorList>
    </citation>
    <scope>NUCLEOTIDE SEQUENCE [LARGE SCALE GENOMIC DNA]</scope>
    <source>
        <strain evidence="8 9">NH11</strain>
    </source>
</reference>
<dbReference type="InterPro" id="IPR055262">
    <property type="entry name" value="GGT_CS"/>
</dbReference>
<evidence type="ECO:0000313" key="8">
    <source>
        <dbReference type="EMBL" id="APZ91298.1"/>
    </source>
</evidence>
<comment type="catalytic activity">
    <reaction evidence="2">
        <text>glutathione + H2O = L-cysteinylglycine + L-glutamate</text>
        <dbReference type="Rhea" id="RHEA:28807"/>
        <dbReference type="ChEBI" id="CHEBI:15377"/>
        <dbReference type="ChEBI" id="CHEBI:29985"/>
        <dbReference type="ChEBI" id="CHEBI:57925"/>
        <dbReference type="ChEBI" id="CHEBI:61694"/>
        <dbReference type="EC" id="3.4.19.13"/>
    </reaction>
</comment>
<accession>A0A1P8WB57</accession>
<dbReference type="InterPro" id="IPR043138">
    <property type="entry name" value="GGT_lsub"/>
</dbReference>
<name>A0A1P8WB57_9PLAN</name>
<dbReference type="AlphaFoldDB" id="A0A1P8WB57"/>
<dbReference type="KEGG" id="fmr:Fuma_00886"/>
<dbReference type="EMBL" id="CP017641">
    <property type="protein sequence ID" value="APZ91298.1"/>
    <property type="molecule type" value="Genomic_DNA"/>
</dbReference>
<evidence type="ECO:0000313" key="9">
    <source>
        <dbReference type="Proteomes" id="UP000187735"/>
    </source>
</evidence>
<evidence type="ECO:0000256" key="1">
    <source>
        <dbReference type="ARBA" id="ARBA00001049"/>
    </source>
</evidence>
<feature type="binding site" evidence="6">
    <location>
        <position position="500"/>
    </location>
    <ligand>
        <name>L-glutamate</name>
        <dbReference type="ChEBI" id="CHEBI:29985"/>
    </ligand>
</feature>